<dbReference type="GO" id="GO:0003924">
    <property type="term" value="F:GTPase activity"/>
    <property type="evidence" value="ECO:0007669"/>
    <property type="project" value="InterPro"/>
</dbReference>
<keyword evidence="2" id="KW-0547">Nucleotide-binding</keyword>
<comment type="similarity">
    <text evidence="1">Belongs to the small GTPase superfamily. Rab family.</text>
</comment>
<dbReference type="GO" id="GO:0005525">
    <property type="term" value="F:GTP binding"/>
    <property type="evidence" value="ECO:0007669"/>
    <property type="project" value="InterPro"/>
</dbReference>
<dbReference type="Gene3D" id="3.40.50.300">
    <property type="entry name" value="P-loop containing nucleotide triphosphate hydrolases"/>
    <property type="match status" value="2"/>
</dbReference>
<gene>
    <name evidence="3" type="ORF">DGYR_LOCUS3488</name>
</gene>
<protein>
    <submittedName>
        <fullName evidence="3">Uncharacterized protein</fullName>
    </submittedName>
</protein>
<dbReference type="OrthoDB" id="265044at2759"/>
<dbReference type="SMART" id="SM00176">
    <property type="entry name" value="RAN"/>
    <property type="match status" value="1"/>
</dbReference>
<dbReference type="CDD" id="cd00154">
    <property type="entry name" value="Rab"/>
    <property type="match status" value="2"/>
</dbReference>
<evidence type="ECO:0000313" key="3">
    <source>
        <dbReference type="EMBL" id="CAD5114662.1"/>
    </source>
</evidence>
<organism evidence="3 4">
    <name type="scientific">Dimorphilus gyrociliatus</name>
    <dbReference type="NCBI Taxonomy" id="2664684"/>
    <lineage>
        <taxon>Eukaryota</taxon>
        <taxon>Metazoa</taxon>
        <taxon>Spiralia</taxon>
        <taxon>Lophotrochozoa</taxon>
        <taxon>Annelida</taxon>
        <taxon>Polychaeta</taxon>
        <taxon>Polychaeta incertae sedis</taxon>
        <taxon>Dinophilidae</taxon>
        <taxon>Dimorphilus</taxon>
    </lineage>
</organism>
<dbReference type="Pfam" id="PF00071">
    <property type="entry name" value="Ras"/>
    <property type="match status" value="2"/>
</dbReference>
<keyword evidence="4" id="KW-1185">Reference proteome</keyword>
<dbReference type="Proteomes" id="UP000549394">
    <property type="component" value="Unassembled WGS sequence"/>
</dbReference>
<dbReference type="SMART" id="SM00175">
    <property type="entry name" value="RAB"/>
    <property type="match status" value="2"/>
</dbReference>
<reference evidence="3 4" key="1">
    <citation type="submission" date="2020-08" db="EMBL/GenBank/DDBJ databases">
        <authorList>
            <person name="Hejnol A."/>
        </authorList>
    </citation>
    <scope>NUCLEOTIDE SEQUENCE [LARGE SCALE GENOMIC DNA]</scope>
</reference>
<evidence type="ECO:0000256" key="1">
    <source>
        <dbReference type="ARBA" id="ARBA00006270"/>
    </source>
</evidence>
<dbReference type="PROSITE" id="PS51419">
    <property type="entry name" value="RAB"/>
    <property type="match status" value="2"/>
</dbReference>
<evidence type="ECO:0000313" key="4">
    <source>
        <dbReference type="Proteomes" id="UP000549394"/>
    </source>
</evidence>
<proteinExistence type="inferred from homology"/>
<dbReference type="AlphaFoldDB" id="A0A7I8VFB7"/>
<dbReference type="InterPro" id="IPR027417">
    <property type="entry name" value="P-loop_NTPase"/>
</dbReference>
<dbReference type="PRINTS" id="PR00449">
    <property type="entry name" value="RASTRNSFRMNG"/>
</dbReference>
<dbReference type="FunFam" id="3.40.50.300:FF:001447">
    <property type="entry name" value="Ras-related protein Rab-1B"/>
    <property type="match status" value="2"/>
</dbReference>
<sequence length="415" mass="46183">MRGESEKVNKADENVAKAVAYEFKVIIVGDPKAGKSSLVQSYCQGIFNKTYKATVGVEYAERLVEVEGKLIKLALWDISGQEMLLKISDKYIKEADGLIFVYDVSEESSFNSFPIWMRYVSQHLGGNSSLLKLPKAVAGNKIDLRHKQVVAHSHAKEVAIPDGVDADHVIEVSARSGKNLNLLFYLLTNQMYRLFANGGIRRIGKTSIPAEGQAVFDEEIYKHSIDGSPSSRDGSEYSHVFKILLLGASRVGKTSLRFRFCRDYYSAEYFATAGFEYGTRTVAIDNVRVRIQVWDVAGDDVYDSTRRGYYKGANAFIIVYDVGNKSSFTKAENLLKELDLYGHSEAPKILVGNKSDIGGKRKVGFCAAEEFAAGWRVPLLESSAQTGHQVDAAFMKLAIALKRQLAPWKKLYDFS</sequence>
<dbReference type="InterPro" id="IPR005225">
    <property type="entry name" value="Small_GTP-bd"/>
</dbReference>
<dbReference type="SMART" id="SM00174">
    <property type="entry name" value="RHO"/>
    <property type="match status" value="1"/>
</dbReference>
<dbReference type="SUPFAM" id="SSF52540">
    <property type="entry name" value="P-loop containing nucleoside triphosphate hydrolases"/>
    <property type="match status" value="2"/>
</dbReference>
<dbReference type="NCBIfam" id="TIGR00231">
    <property type="entry name" value="small_GTP"/>
    <property type="match status" value="2"/>
</dbReference>
<dbReference type="PROSITE" id="PS51421">
    <property type="entry name" value="RAS"/>
    <property type="match status" value="2"/>
</dbReference>
<accession>A0A7I8VFB7</accession>
<dbReference type="SMART" id="SM00173">
    <property type="entry name" value="RAS"/>
    <property type="match status" value="2"/>
</dbReference>
<evidence type="ECO:0000256" key="2">
    <source>
        <dbReference type="ARBA" id="ARBA00022741"/>
    </source>
</evidence>
<dbReference type="PANTHER" id="PTHR47978">
    <property type="match status" value="1"/>
</dbReference>
<name>A0A7I8VFB7_9ANNE</name>
<dbReference type="EMBL" id="CAJFCJ010000005">
    <property type="protein sequence ID" value="CAD5114662.1"/>
    <property type="molecule type" value="Genomic_DNA"/>
</dbReference>
<comment type="caution">
    <text evidence="3">The sequence shown here is derived from an EMBL/GenBank/DDBJ whole genome shotgun (WGS) entry which is preliminary data.</text>
</comment>
<dbReference type="InterPro" id="IPR001806">
    <property type="entry name" value="Small_GTPase"/>
</dbReference>